<evidence type="ECO:0000256" key="2">
    <source>
        <dbReference type="ARBA" id="ARBA00022741"/>
    </source>
</evidence>
<keyword evidence="3" id="KW-0067">ATP-binding</keyword>
<evidence type="ECO:0000313" key="5">
    <source>
        <dbReference type="Proteomes" id="UP001159427"/>
    </source>
</evidence>
<sequence length="590" mass="66084">KDSLYSQNSSYIVVVAIDFGTTYSGFAFSFVKDHGTSRVFKSRGWVNEDGNSTEKTPTCLLLNPDLSFDSFGYEAVEKYAHLQEESSEQAYYFLKHFKMNLHNDQTVSTETTIEAANGKCVRALKVFSHSIKFLKDEALKVICERTGDEYFNVKDIQWVLTVPAIWTPVAKQFMREAAYEACLGSSTNPEQIMIALEPEAAALSCLEKSMSDFRSETGSGSVKGLLTQNTHYMAVDIGGGTLDVTVHEIQMNGSIKEIHEVTGGQYGGSKVNQQFENLLDELFGEENVRSYRRKFCSDWLSLTNKFEAKKRSDRILQETTMTNIPLPRSFVYQLNRKQTPAMHAYVRKGDITLKNDEYLSLSSGMMKKLFKPAIDCIKDHLKGLLQEPKLSKVKTMLLVGGFADSALLQQKIKEAFSRQVRVLVPNNASAAVVEGAVVFGKQPGKITERVVSTTYGAGCSRNFNYGVHPEEKKFIADGVEKCKDLFNLFVLENSSVRFGQKVTKEYSPLYANDKEITYDFYSASYPDTQFTTDFGVKKLGSVTVLSPDTWRGKDRDLEVSMYFGGTEITATARDVSSGNVAQTKIDFLHK</sequence>
<comment type="similarity">
    <text evidence="1">Belongs to the heat shock protein 70 family.</text>
</comment>
<dbReference type="Gene3D" id="3.30.420.40">
    <property type="match status" value="2"/>
</dbReference>
<dbReference type="PANTHER" id="PTHR14187">
    <property type="entry name" value="ALPHA KINASE/ELONGATION FACTOR 2 KINASE"/>
    <property type="match status" value="1"/>
</dbReference>
<dbReference type="EMBL" id="CALNXI010000461">
    <property type="protein sequence ID" value="CAH3027584.1"/>
    <property type="molecule type" value="Genomic_DNA"/>
</dbReference>
<name>A0ABN8MDP1_9CNID</name>
<dbReference type="CDD" id="cd10229">
    <property type="entry name" value="ASKHA_NBD_HSP70_HSPA12"/>
    <property type="match status" value="1"/>
</dbReference>
<evidence type="ECO:0000313" key="4">
    <source>
        <dbReference type="EMBL" id="CAH3027584.1"/>
    </source>
</evidence>
<organism evidence="4 5">
    <name type="scientific">Porites evermanni</name>
    <dbReference type="NCBI Taxonomy" id="104178"/>
    <lineage>
        <taxon>Eukaryota</taxon>
        <taxon>Metazoa</taxon>
        <taxon>Cnidaria</taxon>
        <taxon>Anthozoa</taxon>
        <taxon>Hexacorallia</taxon>
        <taxon>Scleractinia</taxon>
        <taxon>Fungiina</taxon>
        <taxon>Poritidae</taxon>
        <taxon>Porites</taxon>
    </lineage>
</organism>
<keyword evidence="5" id="KW-1185">Reference proteome</keyword>
<comment type="caution">
    <text evidence="4">The sequence shown here is derived from an EMBL/GenBank/DDBJ whole genome shotgun (WGS) entry which is preliminary data.</text>
</comment>
<proteinExistence type="inferred from homology"/>
<gene>
    <name evidence="4" type="ORF">PEVE_00031961</name>
</gene>
<dbReference type="Proteomes" id="UP001159427">
    <property type="component" value="Unassembled WGS sequence"/>
</dbReference>
<dbReference type="Pfam" id="PF00012">
    <property type="entry name" value="HSP70"/>
    <property type="match status" value="1"/>
</dbReference>
<evidence type="ECO:0008006" key="6">
    <source>
        <dbReference type="Google" id="ProtNLM"/>
    </source>
</evidence>
<evidence type="ECO:0000256" key="3">
    <source>
        <dbReference type="ARBA" id="ARBA00022840"/>
    </source>
</evidence>
<accession>A0ABN8MDP1</accession>
<reference evidence="4 5" key="1">
    <citation type="submission" date="2022-05" db="EMBL/GenBank/DDBJ databases">
        <authorList>
            <consortium name="Genoscope - CEA"/>
            <person name="William W."/>
        </authorList>
    </citation>
    <scope>NUCLEOTIDE SEQUENCE [LARGE SCALE GENOMIC DNA]</scope>
</reference>
<feature type="non-terminal residue" evidence="4">
    <location>
        <position position="1"/>
    </location>
</feature>
<dbReference type="InterPro" id="IPR043129">
    <property type="entry name" value="ATPase_NBD"/>
</dbReference>
<dbReference type="PANTHER" id="PTHR14187:SF5">
    <property type="entry name" value="HEAT SHOCK 70 KDA PROTEIN 12A"/>
    <property type="match status" value="1"/>
</dbReference>
<dbReference type="InterPro" id="IPR013126">
    <property type="entry name" value="Hsp_70_fam"/>
</dbReference>
<dbReference type="SUPFAM" id="SSF53067">
    <property type="entry name" value="Actin-like ATPase domain"/>
    <property type="match status" value="2"/>
</dbReference>
<evidence type="ECO:0000256" key="1">
    <source>
        <dbReference type="ARBA" id="ARBA00007381"/>
    </source>
</evidence>
<keyword evidence="2" id="KW-0547">Nucleotide-binding</keyword>
<protein>
    <recommendedName>
        <fullName evidence="6">Heat shock 70 kDa protein 12A</fullName>
    </recommendedName>
</protein>